<protein>
    <submittedName>
        <fullName evidence="1">Uncharacterized protein</fullName>
    </submittedName>
</protein>
<dbReference type="AlphaFoldDB" id="A0A0A8Y0T5"/>
<proteinExistence type="predicted"/>
<sequence>MVGRFICYHLSGPRLNL</sequence>
<name>A0A0A8Y0T5_ARUDO</name>
<evidence type="ECO:0000313" key="1">
    <source>
        <dbReference type="EMBL" id="JAD19929.1"/>
    </source>
</evidence>
<reference evidence="1" key="1">
    <citation type="submission" date="2014-09" db="EMBL/GenBank/DDBJ databases">
        <authorList>
            <person name="Magalhaes I.L.F."/>
            <person name="Oliveira U."/>
            <person name="Santos F.R."/>
            <person name="Vidigal T.H.D.A."/>
            <person name="Brescovit A.D."/>
            <person name="Santos A.J."/>
        </authorList>
    </citation>
    <scope>NUCLEOTIDE SEQUENCE</scope>
    <source>
        <tissue evidence="1">Shoot tissue taken approximately 20 cm above the soil surface</tissue>
    </source>
</reference>
<reference evidence="1" key="2">
    <citation type="journal article" date="2015" name="Data Brief">
        <title>Shoot transcriptome of the giant reed, Arundo donax.</title>
        <authorList>
            <person name="Barrero R.A."/>
            <person name="Guerrero F.D."/>
            <person name="Moolhuijzen P."/>
            <person name="Goolsby J.A."/>
            <person name="Tidwell J."/>
            <person name="Bellgard S.E."/>
            <person name="Bellgard M.I."/>
        </authorList>
    </citation>
    <scope>NUCLEOTIDE SEQUENCE</scope>
    <source>
        <tissue evidence="1">Shoot tissue taken approximately 20 cm above the soil surface</tissue>
    </source>
</reference>
<accession>A0A0A8Y0T5</accession>
<organism evidence="1">
    <name type="scientific">Arundo donax</name>
    <name type="common">Giant reed</name>
    <name type="synonym">Donax arundinaceus</name>
    <dbReference type="NCBI Taxonomy" id="35708"/>
    <lineage>
        <taxon>Eukaryota</taxon>
        <taxon>Viridiplantae</taxon>
        <taxon>Streptophyta</taxon>
        <taxon>Embryophyta</taxon>
        <taxon>Tracheophyta</taxon>
        <taxon>Spermatophyta</taxon>
        <taxon>Magnoliopsida</taxon>
        <taxon>Liliopsida</taxon>
        <taxon>Poales</taxon>
        <taxon>Poaceae</taxon>
        <taxon>PACMAD clade</taxon>
        <taxon>Arundinoideae</taxon>
        <taxon>Arundineae</taxon>
        <taxon>Arundo</taxon>
    </lineage>
</organism>
<dbReference type="EMBL" id="GBRH01277966">
    <property type="protein sequence ID" value="JAD19929.1"/>
    <property type="molecule type" value="Transcribed_RNA"/>
</dbReference>